<dbReference type="InterPro" id="IPR012340">
    <property type="entry name" value="NA-bd_OB-fold"/>
</dbReference>
<evidence type="ECO:0000313" key="11">
    <source>
        <dbReference type="EMBL" id="MBC5735045.1"/>
    </source>
</evidence>
<evidence type="ECO:0000256" key="2">
    <source>
        <dbReference type="ARBA" id="ARBA00004496"/>
    </source>
</evidence>
<dbReference type="Pfam" id="PF00773">
    <property type="entry name" value="RNB"/>
    <property type="match status" value="1"/>
</dbReference>
<feature type="region of interest" description="Disordered" evidence="9">
    <location>
        <begin position="639"/>
        <end position="680"/>
    </location>
</feature>
<evidence type="ECO:0000256" key="5">
    <source>
        <dbReference type="ARBA" id="ARBA00022801"/>
    </source>
</evidence>
<dbReference type="EC" id="3.1.13.1" evidence="8"/>
<accession>A0A8J6JIV6</accession>
<evidence type="ECO:0000256" key="6">
    <source>
        <dbReference type="ARBA" id="ARBA00022839"/>
    </source>
</evidence>
<evidence type="ECO:0000256" key="8">
    <source>
        <dbReference type="HAMAP-Rule" id="MF_01895"/>
    </source>
</evidence>
<dbReference type="NCBIfam" id="TIGR02063">
    <property type="entry name" value="RNase_R"/>
    <property type="match status" value="1"/>
</dbReference>
<organism evidence="11 12">
    <name type="scientific">Lawsonibacter hominis</name>
    <dbReference type="NCBI Taxonomy" id="2763053"/>
    <lineage>
        <taxon>Bacteria</taxon>
        <taxon>Bacillati</taxon>
        <taxon>Bacillota</taxon>
        <taxon>Clostridia</taxon>
        <taxon>Eubacteriales</taxon>
        <taxon>Oscillospiraceae</taxon>
        <taxon>Lawsonibacter</taxon>
    </lineage>
</organism>
<protein>
    <recommendedName>
        <fullName evidence="8">Ribonuclease R</fullName>
        <shortName evidence="8">RNase R</shortName>
        <ecNumber evidence="8">3.1.13.1</ecNumber>
    </recommendedName>
</protein>
<dbReference type="AlphaFoldDB" id="A0A8J6JIV6"/>
<keyword evidence="5 8" id="KW-0378">Hydrolase</keyword>
<dbReference type="InterPro" id="IPR001900">
    <property type="entry name" value="RNase_II/R"/>
</dbReference>
<dbReference type="GO" id="GO:0008859">
    <property type="term" value="F:exoribonuclease II activity"/>
    <property type="evidence" value="ECO:0007669"/>
    <property type="project" value="UniProtKB-UniRule"/>
</dbReference>
<evidence type="ECO:0000256" key="9">
    <source>
        <dbReference type="SAM" id="MobiDB-lite"/>
    </source>
</evidence>
<dbReference type="RefSeq" id="WP_186908835.1">
    <property type="nucleotide sequence ID" value="NZ_JACOPP010000034.1"/>
</dbReference>
<keyword evidence="6 8" id="KW-0269">Exonuclease</keyword>
<dbReference type="InterPro" id="IPR050180">
    <property type="entry name" value="RNR_Ribonuclease"/>
</dbReference>
<evidence type="ECO:0000256" key="3">
    <source>
        <dbReference type="ARBA" id="ARBA00022490"/>
    </source>
</evidence>
<reference evidence="11" key="1">
    <citation type="submission" date="2020-08" db="EMBL/GenBank/DDBJ databases">
        <title>Genome public.</title>
        <authorList>
            <person name="Liu C."/>
            <person name="Sun Q."/>
        </authorList>
    </citation>
    <scope>NUCLEOTIDE SEQUENCE</scope>
    <source>
        <strain evidence="11">NSJ-51</strain>
    </source>
</reference>
<dbReference type="InterPro" id="IPR040476">
    <property type="entry name" value="CSD2"/>
</dbReference>
<dbReference type="EMBL" id="JACOPP010000034">
    <property type="protein sequence ID" value="MBC5735045.1"/>
    <property type="molecule type" value="Genomic_DNA"/>
</dbReference>
<keyword evidence="3 8" id="KW-0963">Cytoplasm</keyword>
<dbReference type="Pfam" id="PF17876">
    <property type="entry name" value="CSD2"/>
    <property type="match status" value="1"/>
</dbReference>
<comment type="similarity">
    <text evidence="8">Belongs to the RNR ribonuclease family. RNase R subfamily.</text>
</comment>
<keyword evidence="4 8" id="KW-0540">Nuclease</keyword>
<dbReference type="GO" id="GO:0006402">
    <property type="term" value="P:mRNA catabolic process"/>
    <property type="evidence" value="ECO:0007669"/>
    <property type="project" value="TreeGrafter"/>
</dbReference>
<comment type="function">
    <text evidence="8">3'-5' exoribonuclease that releases 5'-nucleoside monophosphates and is involved in maturation of structured RNAs.</text>
</comment>
<dbReference type="PROSITE" id="PS50126">
    <property type="entry name" value="S1"/>
    <property type="match status" value="1"/>
</dbReference>
<dbReference type="SUPFAM" id="SSF50249">
    <property type="entry name" value="Nucleic acid-binding proteins"/>
    <property type="match status" value="4"/>
</dbReference>
<dbReference type="SMART" id="SM00955">
    <property type="entry name" value="RNB"/>
    <property type="match status" value="1"/>
</dbReference>
<keyword evidence="7 8" id="KW-0694">RNA-binding</keyword>
<dbReference type="InterPro" id="IPR004476">
    <property type="entry name" value="RNase_II/RNase_R"/>
</dbReference>
<dbReference type="HAMAP" id="MF_01895">
    <property type="entry name" value="RNase_R"/>
    <property type="match status" value="1"/>
</dbReference>
<comment type="subcellular location">
    <subcellularLocation>
        <location evidence="2 8">Cytoplasm</location>
    </subcellularLocation>
</comment>
<dbReference type="Gene3D" id="2.40.50.140">
    <property type="entry name" value="Nucleic acid-binding proteins"/>
    <property type="match status" value="2"/>
</dbReference>
<evidence type="ECO:0000256" key="1">
    <source>
        <dbReference type="ARBA" id="ARBA00001849"/>
    </source>
</evidence>
<name>A0A8J6JIV6_9FIRM</name>
<evidence type="ECO:0000313" key="12">
    <source>
        <dbReference type="Proteomes" id="UP000661435"/>
    </source>
</evidence>
<dbReference type="GO" id="GO:0003723">
    <property type="term" value="F:RNA binding"/>
    <property type="evidence" value="ECO:0007669"/>
    <property type="project" value="UniProtKB-UniRule"/>
</dbReference>
<feature type="compositionally biased region" description="Basic and acidic residues" evidence="9">
    <location>
        <begin position="649"/>
        <end position="665"/>
    </location>
</feature>
<dbReference type="Pfam" id="PF08206">
    <property type="entry name" value="OB_RNB"/>
    <property type="match status" value="1"/>
</dbReference>
<evidence type="ECO:0000259" key="10">
    <source>
        <dbReference type="PROSITE" id="PS50126"/>
    </source>
</evidence>
<dbReference type="InterPro" id="IPR013223">
    <property type="entry name" value="RNase_B_OB_dom"/>
</dbReference>
<feature type="compositionally biased region" description="Basic residues" evidence="9">
    <location>
        <begin position="669"/>
        <end position="680"/>
    </location>
</feature>
<dbReference type="InterPro" id="IPR011805">
    <property type="entry name" value="RNase_R"/>
</dbReference>
<evidence type="ECO:0000256" key="4">
    <source>
        <dbReference type="ARBA" id="ARBA00022722"/>
    </source>
</evidence>
<comment type="catalytic activity">
    <reaction evidence="1 8">
        <text>Exonucleolytic cleavage in the 3'- to 5'-direction to yield nucleoside 5'-phosphates.</text>
        <dbReference type="EC" id="3.1.13.1"/>
    </reaction>
</comment>
<dbReference type="Proteomes" id="UP000661435">
    <property type="component" value="Unassembled WGS sequence"/>
</dbReference>
<dbReference type="NCBIfam" id="TIGR00358">
    <property type="entry name" value="3_prime_RNase"/>
    <property type="match status" value="1"/>
</dbReference>
<dbReference type="GO" id="GO:0005829">
    <property type="term" value="C:cytosol"/>
    <property type="evidence" value="ECO:0007669"/>
    <property type="project" value="TreeGrafter"/>
</dbReference>
<gene>
    <name evidence="8 11" type="primary">rnr</name>
    <name evidence="11" type="ORF">H8S57_15110</name>
</gene>
<comment type="caution">
    <text evidence="11">The sequence shown here is derived from an EMBL/GenBank/DDBJ whole genome shotgun (WGS) entry which is preliminary data.</text>
</comment>
<keyword evidence="12" id="KW-1185">Reference proteome</keyword>
<evidence type="ECO:0000256" key="7">
    <source>
        <dbReference type="ARBA" id="ARBA00022884"/>
    </source>
</evidence>
<dbReference type="PANTHER" id="PTHR23355:SF9">
    <property type="entry name" value="DIS3-LIKE EXONUCLEASE 2"/>
    <property type="match status" value="1"/>
</dbReference>
<dbReference type="CDD" id="cd04471">
    <property type="entry name" value="S1_RNase_R"/>
    <property type="match status" value="1"/>
</dbReference>
<feature type="domain" description="S1 motif" evidence="10">
    <location>
        <begin position="558"/>
        <end position="638"/>
    </location>
</feature>
<dbReference type="PANTHER" id="PTHR23355">
    <property type="entry name" value="RIBONUCLEASE"/>
    <property type="match status" value="1"/>
</dbReference>
<sequence length="680" mass="74202">MKQTEGTVQGIYQATGRGFGFLIPEEGEDYFIPPRCDGGAWNGDRVAVLPDRTEAARGERRTGRVVEVLERANRVVTGVLQKHNRELWLQPDQERLPGPIQVLGKSRLARAGDKAAVAMTSFGSAKHPPLGALRRVFGPAASREAAVEAILYNYEIDPAFPDAVRAAAQAAPEQVGPGEREGRLDLRDKLIFTIDGASAKDLDDAVSLEQDEQGRWVLGVHIADVSHYVPAASPLDLEAWERGTSVYFADRVVPMLPPELSNGICSLNPRVDRLTLSCLMTLTAEGELVGHTIAKSVIRTVERMTYDDCNALLAGEEAALTQRYGAILPTLRDMAALAAVLEKRRRLRGSLDLDSSESAIRCDETGAPVEVQVRRPGVSEKLIESFMLSANECVAAHLKALDKPCVYRVHEKPSLDKTEKLKSMLAPLGYTLGAADQFSLQKLLAQAQGKPEAAAVSSLVLRSLMKARYDTEDLGHFGLAARDYCHFTSPIRRYPDLMVHRILTALLDGTLRGASEKKLAAAAARAAVQSSQREIAAQNAEREIEKRYLAEFMQAHLGETFPAAVSGVTRFGLFVMLGSGVEGLVGVEALPGSGWHYDEQRMSLTSFDGSRVFSFGMPLEVVCTGAAPESGQIDFRLAGEAAPALPAQRTERREPSRPGRRDRNPRAMHVPKSRKGRKKR</sequence>
<proteinExistence type="inferred from homology"/>
<dbReference type="InterPro" id="IPR003029">
    <property type="entry name" value="S1_domain"/>
</dbReference>